<keyword evidence="1" id="KW-0812">Transmembrane</keyword>
<dbReference type="Proteomes" id="UP000315037">
    <property type="component" value="Unassembled WGS sequence"/>
</dbReference>
<keyword evidence="1" id="KW-0472">Membrane</keyword>
<reference evidence="2 3" key="1">
    <citation type="submission" date="2019-03" db="EMBL/GenBank/DDBJ databases">
        <title>The complete genome sequence of Neokomagataea sp. Jb2 NBRC113641.</title>
        <authorList>
            <person name="Chua K.-O."/>
            <person name="Chan K.-G."/>
            <person name="See-Too W.-S."/>
        </authorList>
    </citation>
    <scope>NUCLEOTIDE SEQUENCE [LARGE SCALE GENOMIC DNA]</scope>
    <source>
        <strain evidence="2 3">Jb2</strain>
    </source>
</reference>
<dbReference type="EMBL" id="SORZ01000002">
    <property type="protein sequence ID" value="TPW33870.1"/>
    <property type="molecule type" value="Genomic_DNA"/>
</dbReference>
<proteinExistence type="predicted"/>
<comment type="caution">
    <text evidence="2">The sequence shown here is derived from an EMBL/GenBank/DDBJ whole genome shotgun (WGS) entry which is preliminary data.</text>
</comment>
<evidence type="ECO:0000313" key="2">
    <source>
        <dbReference type="EMBL" id="TPW33870.1"/>
    </source>
</evidence>
<evidence type="ECO:0000313" key="3">
    <source>
        <dbReference type="Proteomes" id="UP000315037"/>
    </source>
</evidence>
<protein>
    <submittedName>
        <fullName evidence="2">Uncharacterized protein</fullName>
    </submittedName>
</protein>
<keyword evidence="3" id="KW-1185">Reference proteome</keyword>
<feature type="transmembrane region" description="Helical" evidence="1">
    <location>
        <begin position="43"/>
        <end position="61"/>
    </location>
</feature>
<feature type="transmembrane region" description="Helical" evidence="1">
    <location>
        <begin position="107"/>
        <end position="129"/>
    </location>
</feature>
<evidence type="ECO:0000256" key="1">
    <source>
        <dbReference type="SAM" id="Phobius"/>
    </source>
</evidence>
<sequence>MFLLTPPMFGPSLADDDPTAPVNVLARQVFATPESWLPLTRPMLAMLLGLGVLCATAAMICARRTGRPWWQAVLWSALCFLCPPVLPVLMCLMPRSHRLSSPRSMEIVALMGLLLVCLVLGAQGLAWALGMSPAAGD</sequence>
<keyword evidence="1" id="KW-1133">Transmembrane helix</keyword>
<feature type="transmembrane region" description="Helical" evidence="1">
    <location>
        <begin position="73"/>
        <end position="95"/>
    </location>
</feature>
<accession>A0A506UKM8</accession>
<dbReference type="RefSeq" id="WP_141451150.1">
    <property type="nucleotide sequence ID" value="NZ_CP038143.1"/>
</dbReference>
<organism evidence="2 3">
    <name type="scientific">Oecophyllibacter saccharovorans</name>
    <dbReference type="NCBI Taxonomy" id="2558360"/>
    <lineage>
        <taxon>Bacteria</taxon>
        <taxon>Pseudomonadati</taxon>
        <taxon>Pseudomonadota</taxon>
        <taxon>Alphaproteobacteria</taxon>
        <taxon>Acetobacterales</taxon>
        <taxon>Acetobacteraceae</taxon>
        <taxon>Oecophyllibacter</taxon>
    </lineage>
</organism>
<dbReference type="AlphaFoldDB" id="A0A506UKM8"/>
<name>A0A506UKM8_9PROT</name>
<gene>
    <name evidence="2" type="ORF">E3202_04560</name>
</gene>